<accession>A0AAW8ETJ9</accession>
<dbReference type="EMBL" id="JAUSXV010000001">
    <property type="protein sequence ID" value="MDQ0645944.1"/>
    <property type="molecule type" value="Genomic_DNA"/>
</dbReference>
<feature type="compositionally biased region" description="Basic and acidic residues" evidence="1">
    <location>
        <begin position="10"/>
        <end position="37"/>
    </location>
</feature>
<feature type="region of interest" description="Disordered" evidence="1">
    <location>
        <begin position="116"/>
        <end position="139"/>
    </location>
</feature>
<organism evidence="2 3">
    <name type="scientific">Microbacterium natoriense</name>
    <dbReference type="NCBI Taxonomy" id="284570"/>
    <lineage>
        <taxon>Bacteria</taxon>
        <taxon>Bacillati</taxon>
        <taxon>Actinomycetota</taxon>
        <taxon>Actinomycetes</taxon>
        <taxon>Micrococcales</taxon>
        <taxon>Microbacteriaceae</taxon>
        <taxon>Microbacterium</taxon>
    </lineage>
</organism>
<protein>
    <submittedName>
        <fullName evidence="2">Uncharacterized protein</fullName>
    </submittedName>
</protein>
<feature type="region of interest" description="Disordered" evidence="1">
    <location>
        <begin position="1"/>
        <end position="53"/>
    </location>
</feature>
<dbReference type="AlphaFoldDB" id="A0AAW8ETJ9"/>
<gene>
    <name evidence="2" type="ORF">QFZ53_000140</name>
</gene>
<evidence type="ECO:0000256" key="1">
    <source>
        <dbReference type="SAM" id="MobiDB-lite"/>
    </source>
</evidence>
<dbReference type="Proteomes" id="UP001244427">
    <property type="component" value="Unassembled WGS sequence"/>
</dbReference>
<comment type="caution">
    <text evidence="2">The sequence shown here is derived from an EMBL/GenBank/DDBJ whole genome shotgun (WGS) entry which is preliminary data.</text>
</comment>
<reference evidence="2 3" key="1">
    <citation type="submission" date="2023-07" db="EMBL/GenBank/DDBJ databases">
        <title>Comparative genomics of wheat-associated soil bacteria to identify genetic determinants of phenazine resistance.</title>
        <authorList>
            <person name="Mouncey N."/>
        </authorList>
    </citation>
    <scope>NUCLEOTIDE SEQUENCE [LARGE SCALE GENOMIC DNA]</scope>
    <source>
        <strain evidence="2 3">W4I9-1</strain>
    </source>
</reference>
<sequence>MENTCSGGGFRRESPPEREDSSVASRVVERQLPHEPRGTTGEGEFGEDAAGNGAKRLHEHAHVAAAHEPDRDAVVIGVAEGVQLDLAGPQALERSIHHRTLDAAARHRTDRAAVIAHRHRRSRRARHGAGDLDDRRDRPAIGIGQAVGVVGQTVEHEAPPGHDPQRLRCGGAR</sequence>
<feature type="compositionally biased region" description="Basic residues" evidence="1">
    <location>
        <begin position="116"/>
        <end position="127"/>
    </location>
</feature>
<evidence type="ECO:0000313" key="2">
    <source>
        <dbReference type="EMBL" id="MDQ0645944.1"/>
    </source>
</evidence>
<feature type="compositionally biased region" description="Basic and acidic residues" evidence="1">
    <location>
        <begin position="128"/>
        <end position="139"/>
    </location>
</feature>
<keyword evidence="3" id="KW-1185">Reference proteome</keyword>
<name>A0AAW8ETJ9_9MICO</name>
<evidence type="ECO:0000313" key="3">
    <source>
        <dbReference type="Proteomes" id="UP001244427"/>
    </source>
</evidence>
<proteinExistence type="predicted"/>